<dbReference type="EMBL" id="JAAAJB010000810">
    <property type="protein sequence ID" value="KAG0250910.1"/>
    <property type="molecule type" value="Genomic_DNA"/>
</dbReference>
<evidence type="ECO:0008006" key="4">
    <source>
        <dbReference type="Google" id="ProtNLM"/>
    </source>
</evidence>
<reference evidence="2" key="1">
    <citation type="journal article" date="2020" name="Fungal Divers.">
        <title>Resolving the Mortierellaceae phylogeny through synthesis of multi-gene phylogenetics and phylogenomics.</title>
        <authorList>
            <person name="Vandepol N."/>
            <person name="Liber J."/>
            <person name="Desiro A."/>
            <person name="Na H."/>
            <person name="Kennedy M."/>
            <person name="Barry K."/>
            <person name="Grigoriev I.V."/>
            <person name="Miller A.N."/>
            <person name="O'Donnell K."/>
            <person name="Stajich J.E."/>
            <person name="Bonito G."/>
        </authorList>
    </citation>
    <scope>NUCLEOTIDE SEQUENCE</scope>
    <source>
        <strain evidence="2">BC1065</strain>
    </source>
</reference>
<evidence type="ECO:0000313" key="2">
    <source>
        <dbReference type="EMBL" id="KAG0250910.1"/>
    </source>
</evidence>
<dbReference type="InterPro" id="IPR024388">
    <property type="entry name" value="Ribosomal_mL58"/>
</dbReference>
<feature type="region of interest" description="Disordered" evidence="1">
    <location>
        <begin position="18"/>
        <end position="106"/>
    </location>
</feature>
<keyword evidence="3" id="KW-1185">Reference proteome</keyword>
<feature type="compositionally biased region" description="Low complexity" evidence="1">
    <location>
        <begin position="69"/>
        <end position="95"/>
    </location>
</feature>
<dbReference type="GO" id="GO:0003735">
    <property type="term" value="F:structural constituent of ribosome"/>
    <property type="evidence" value="ECO:0007669"/>
    <property type="project" value="TreeGrafter"/>
</dbReference>
<evidence type="ECO:0000313" key="3">
    <source>
        <dbReference type="Proteomes" id="UP000807716"/>
    </source>
</evidence>
<dbReference type="Pfam" id="PF12824">
    <property type="entry name" value="MRP-L20"/>
    <property type="match status" value="1"/>
</dbReference>
<accession>A0A9P6TXM1</accession>
<comment type="caution">
    <text evidence="2">The sequence shown here is derived from an EMBL/GenBank/DDBJ whole genome shotgun (WGS) entry which is preliminary data.</text>
</comment>
<protein>
    <recommendedName>
        <fullName evidence="4">Mitochondrial ribosomal protein subunit L20-domain-containing protein</fullName>
    </recommendedName>
</protein>
<feature type="compositionally biased region" description="Basic and acidic residues" evidence="1">
    <location>
        <begin position="59"/>
        <end position="68"/>
    </location>
</feature>
<dbReference type="OrthoDB" id="6021263at2759"/>
<dbReference type="AlphaFoldDB" id="A0A9P6TXM1"/>
<evidence type="ECO:0000256" key="1">
    <source>
        <dbReference type="SAM" id="MobiDB-lite"/>
    </source>
</evidence>
<dbReference type="PANTHER" id="PTHR28266">
    <property type="entry name" value="54S RIBOSOMAL PROTEIN L20, MITOCHONDRIAL"/>
    <property type="match status" value="1"/>
</dbReference>
<name>A0A9P6TXM1_9FUNG</name>
<dbReference type="PANTHER" id="PTHR28266:SF1">
    <property type="entry name" value="LARGE RIBOSOMAL SUBUNIT PROTEIN ML58"/>
    <property type="match status" value="1"/>
</dbReference>
<sequence length="192" mass="21817">MFSMRPAARLAFNASQTRSYGTHVTRSMFPRSYRPRSKVSSEAEKTPLSDGSLFVRRNTAPEHGKERTSILSSTHPSPSSVSSSTSTTPTPLSHPDLPPPLKSNLTNRPQFATLTEAQIEEMQRLRQENPAKYTRKVLAEKFNVSDMFVKCYVPAAKPVQEARIKAQQRAFAKKGWRAQEISIQRQKRRELW</sequence>
<proteinExistence type="predicted"/>
<gene>
    <name evidence="2" type="ORF">DFQ27_009156</name>
</gene>
<organism evidence="2 3">
    <name type="scientific">Actinomortierella ambigua</name>
    <dbReference type="NCBI Taxonomy" id="1343610"/>
    <lineage>
        <taxon>Eukaryota</taxon>
        <taxon>Fungi</taxon>
        <taxon>Fungi incertae sedis</taxon>
        <taxon>Mucoromycota</taxon>
        <taxon>Mortierellomycotina</taxon>
        <taxon>Mortierellomycetes</taxon>
        <taxon>Mortierellales</taxon>
        <taxon>Mortierellaceae</taxon>
        <taxon>Actinomortierella</taxon>
    </lineage>
</organism>
<dbReference type="Proteomes" id="UP000807716">
    <property type="component" value="Unassembled WGS sequence"/>
</dbReference>
<dbReference type="GO" id="GO:0005762">
    <property type="term" value="C:mitochondrial large ribosomal subunit"/>
    <property type="evidence" value="ECO:0007669"/>
    <property type="project" value="TreeGrafter"/>
</dbReference>